<dbReference type="Gene3D" id="3.40.50.300">
    <property type="entry name" value="P-loop containing nucleotide triphosphate hydrolases"/>
    <property type="match status" value="1"/>
</dbReference>
<dbReference type="PANTHER" id="PTHR47978">
    <property type="match status" value="1"/>
</dbReference>
<evidence type="ECO:0000256" key="2">
    <source>
        <dbReference type="ARBA" id="ARBA00022741"/>
    </source>
</evidence>
<reference evidence="4" key="1">
    <citation type="submission" date="2022-10" db="EMBL/GenBank/DDBJ databases">
        <title>Genome assembly of Pristionchus species.</title>
        <authorList>
            <person name="Yoshida K."/>
            <person name="Sommer R.J."/>
        </authorList>
    </citation>
    <scope>NUCLEOTIDE SEQUENCE [LARGE SCALE GENOMIC DNA]</scope>
    <source>
        <strain evidence="4">RS5460</strain>
    </source>
</reference>
<protein>
    <recommendedName>
        <fullName evidence="5">ADP ribosylation factor</fullName>
    </recommendedName>
</protein>
<dbReference type="SMART" id="SM00173">
    <property type="entry name" value="RAS"/>
    <property type="match status" value="1"/>
</dbReference>
<sequence>RPQPDLKAKVIFVGNSGVGKTSILLRNDGRDFEASFTSTIGANFIHSTVISRTSKKVELEIWDTAGSEKYANLMPMYLRRSSGAFLVFDVADRDSFNDLSKWCEELEHANLPGFSVVLVGNKIDLKREVQEEEARGFAREKSMRYVETSALEDKGIGEMMQTMVEMLVHRFECRHLTSQHKDTVDIHPAKRNTESSCNCAN</sequence>
<dbReference type="SUPFAM" id="SSF52540">
    <property type="entry name" value="P-loop containing nucleoside triphosphate hydrolases"/>
    <property type="match status" value="1"/>
</dbReference>
<dbReference type="GO" id="GO:0003924">
    <property type="term" value="F:GTPase activity"/>
    <property type="evidence" value="ECO:0007669"/>
    <property type="project" value="InterPro"/>
</dbReference>
<name>A0AAN4ZDD9_9BILA</name>
<dbReference type="EMBL" id="BTRK01000002">
    <property type="protein sequence ID" value="GMR37499.1"/>
    <property type="molecule type" value="Genomic_DNA"/>
</dbReference>
<keyword evidence="4" id="KW-1185">Reference proteome</keyword>
<feature type="non-terminal residue" evidence="3">
    <location>
        <position position="1"/>
    </location>
</feature>
<dbReference type="PROSITE" id="PS51421">
    <property type="entry name" value="RAS"/>
    <property type="match status" value="1"/>
</dbReference>
<dbReference type="PRINTS" id="PR00449">
    <property type="entry name" value="RASTRNSFRMNG"/>
</dbReference>
<evidence type="ECO:0008006" key="5">
    <source>
        <dbReference type="Google" id="ProtNLM"/>
    </source>
</evidence>
<organism evidence="3 4">
    <name type="scientific">Pristionchus mayeri</name>
    <dbReference type="NCBI Taxonomy" id="1317129"/>
    <lineage>
        <taxon>Eukaryota</taxon>
        <taxon>Metazoa</taxon>
        <taxon>Ecdysozoa</taxon>
        <taxon>Nematoda</taxon>
        <taxon>Chromadorea</taxon>
        <taxon>Rhabditida</taxon>
        <taxon>Rhabditina</taxon>
        <taxon>Diplogasteromorpha</taxon>
        <taxon>Diplogasteroidea</taxon>
        <taxon>Neodiplogasteridae</taxon>
        <taxon>Pristionchus</taxon>
    </lineage>
</organism>
<feature type="non-terminal residue" evidence="3">
    <location>
        <position position="201"/>
    </location>
</feature>
<keyword evidence="2" id="KW-0547">Nucleotide-binding</keyword>
<gene>
    <name evidence="3" type="ORF">PMAYCL1PPCAC_07694</name>
</gene>
<dbReference type="CDD" id="cd00154">
    <property type="entry name" value="Rab"/>
    <property type="match status" value="1"/>
</dbReference>
<dbReference type="SMART" id="SM00174">
    <property type="entry name" value="RHO"/>
    <property type="match status" value="1"/>
</dbReference>
<dbReference type="Pfam" id="PF00071">
    <property type="entry name" value="Ras"/>
    <property type="match status" value="1"/>
</dbReference>
<dbReference type="InterPro" id="IPR027417">
    <property type="entry name" value="P-loop_NTPase"/>
</dbReference>
<comment type="similarity">
    <text evidence="1">Belongs to the small GTPase superfamily. Rab family.</text>
</comment>
<proteinExistence type="inferred from homology"/>
<comment type="caution">
    <text evidence="3">The sequence shown here is derived from an EMBL/GenBank/DDBJ whole genome shotgun (WGS) entry which is preliminary data.</text>
</comment>
<dbReference type="GO" id="GO:0005525">
    <property type="term" value="F:GTP binding"/>
    <property type="evidence" value="ECO:0007669"/>
    <property type="project" value="InterPro"/>
</dbReference>
<evidence type="ECO:0000313" key="4">
    <source>
        <dbReference type="Proteomes" id="UP001328107"/>
    </source>
</evidence>
<dbReference type="SMART" id="SM00175">
    <property type="entry name" value="RAB"/>
    <property type="match status" value="1"/>
</dbReference>
<dbReference type="InterPro" id="IPR005225">
    <property type="entry name" value="Small_GTP-bd"/>
</dbReference>
<dbReference type="PROSITE" id="PS51420">
    <property type="entry name" value="RHO"/>
    <property type="match status" value="1"/>
</dbReference>
<evidence type="ECO:0000256" key="1">
    <source>
        <dbReference type="ARBA" id="ARBA00006270"/>
    </source>
</evidence>
<accession>A0AAN4ZDD9</accession>
<dbReference type="AlphaFoldDB" id="A0AAN4ZDD9"/>
<dbReference type="NCBIfam" id="TIGR00231">
    <property type="entry name" value="small_GTP"/>
    <property type="match status" value="1"/>
</dbReference>
<dbReference type="PROSITE" id="PS51419">
    <property type="entry name" value="RAB"/>
    <property type="match status" value="1"/>
</dbReference>
<evidence type="ECO:0000313" key="3">
    <source>
        <dbReference type="EMBL" id="GMR37499.1"/>
    </source>
</evidence>
<dbReference type="Proteomes" id="UP001328107">
    <property type="component" value="Unassembled WGS sequence"/>
</dbReference>
<dbReference type="SMART" id="SM00176">
    <property type="entry name" value="RAN"/>
    <property type="match status" value="1"/>
</dbReference>
<dbReference type="InterPro" id="IPR001806">
    <property type="entry name" value="Small_GTPase"/>
</dbReference>
<dbReference type="FunFam" id="3.40.50.300:FF:001462">
    <property type="entry name" value="Small GTP-binding protein, putative"/>
    <property type="match status" value="1"/>
</dbReference>